<accession>A0AAP0B134</accession>
<dbReference type="EMBL" id="JBBWWQ010000017">
    <property type="protein sequence ID" value="KAK8923435.1"/>
    <property type="molecule type" value="Genomic_DNA"/>
</dbReference>
<comment type="caution">
    <text evidence="1">The sequence shown here is derived from an EMBL/GenBank/DDBJ whole genome shotgun (WGS) entry which is preliminary data.</text>
</comment>
<name>A0AAP0B134_9ASPA</name>
<sequence>MAADPLDALRSLMASYSPPLDALVVPSEDNHQAKVRTANVKANNQKSIFGNKKPSSCPFS</sequence>
<keyword evidence="2" id="KW-1185">Reference proteome</keyword>
<gene>
    <name evidence="1" type="ORF">KSP39_PZI019691</name>
</gene>
<reference evidence="1 2" key="1">
    <citation type="journal article" date="2022" name="Nat. Plants">
        <title>Genomes of leafy and leafless Platanthera orchids illuminate the evolution of mycoheterotrophy.</title>
        <authorList>
            <person name="Li M.H."/>
            <person name="Liu K.W."/>
            <person name="Li Z."/>
            <person name="Lu H.C."/>
            <person name="Ye Q.L."/>
            <person name="Zhang D."/>
            <person name="Wang J.Y."/>
            <person name="Li Y.F."/>
            <person name="Zhong Z.M."/>
            <person name="Liu X."/>
            <person name="Yu X."/>
            <person name="Liu D.K."/>
            <person name="Tu X.D."/>
            <person name="Liu B."/>
            <person name="Hao Y."/>
            <person name="Liao X.Y."/>
            <person name="Jiang Y.T."/>
            <person name="Sun W.H."/>
            <person name="Chen J."/>
            <person name="Chen Y.Q."/>
            <person name="Ai Y."/>
            <person name="Zhai J.W."/>
            <person name="Wu S.S."/>
            <person name="Zhou Z."/>
            <person name="Hsiao Y.Y."/>
            <person name="Wu W.L."/>
            <person name="Chen Y.Y."/>
            <person name="Lin Y.F."/>
            <person name="Hsu J.L."/>
            <person name="Li C.Y."/>
            <person name="Wang Z.W."/>
            <person name="Zhao X."/>
            <person name="Zhong W.Y."/>
            <person name="Ma X.K."/>
            <person name="Ma L."/>
            <person name="Huang J."/>
            <person name="Chen G.Z."/>
            <person name="Huang M.Z."/>
            <person name="Huang L."/>
            <person name="Peng D.H."/>
            <person name="Luo Y.B."/>
            <person name="Zou S.Q."/>
            <person name="Chen S.P."/>
            <person name="Lan S."/>
            <person name="Tsai W.C."/>
            <person name="Van de Peer Y."/>
            <person name="Liu Z.J."/>
        </authorList>
    </citation>
    <scope>NUCLEOTIDE SEQUENCE [LARGE SCALE GENOMIC DNA]</scope>
    <source>
        <strain evidence="1">Lor287</strain>
    </source>
</reference>
<dbReference type="Proteomes" id="UP001418222">
    <property type="component" value="Unassembled WGS sequence"/>
</dbReference>
<evidence type="ECO:0000313" key="1">
    <source>
        <dbReference type="EMBL" id="KAK8923435.1"/>
    </source>
</evidence>
<proteinExistence type="predicted"/>
<organism evidence="1 2">
    <name type="scientific">Platanthera zijinensis</name>
    <dbReference type="NCBI Taxonomy" id="2320716"/>
    <lineage>
        <taxon>Eukaryota</taxon>
        <taxon>Viridiplantae</taxon>
        <taxon>Streptophyta</taxon>
        <taxon>Embryophyta</taxon>
        <taxon>Tracheophyta</taxon>
        <taxon>Spermatophyta</taxon>
        <taxon>Magnoliopsida</taxon>
        <taxon>Liliopsida</taxon>
        <taxon>Asparagales</taxon>
        <taxon>Orchidaceae</taxon>
        <taxon>Orchidoideae</taxon>
        <taxon>Orchideae</taxon>
        <taxon>Orchidinae</taxon>
        <taxon>Platanthera</taxon>
    </lineage>
</organism>
<dbReference type="AlphaFoldDB" id="A0AAP0B134"/>
<protein>
    <submittedName>
        <fullName evidence="1">Uncharacterized protein</fullName>
    </submittedName>
</protein>
<evidence type="ECO:0000313" key="2">
    <source>
        <dbReference type="Proteomes" id="UP001418222"/>
    </source>
</evidence>